<dbReference type="InterPro" id="IPR052812">
    <property type="entry name" value="Plant_DnaJ_domain"/>
</dbReference>
<dbReference type="eggNOG" id="KOG0713">
    <property type="taxonomic scope" value="Eukaryota"/>
</dbReference>
<dbReference type="EMBL" id="KE344760">
    <property type="protein sequence ID" value="EXB77521.1"/>
    <property type="molecule type" value="Genomic_DNA"/>
</dbReference>
<keyword evidence="1" id="KW-0175">Coiled coil</keyword>
<accession>W9RK26</accession>
<evidence type="ECO:0000256" key="1">
    <source>
        <dbReference type="SAM" id="Coils"/>
    </source>
</evidence>
<feature type="coiled-coil region" evidence="1">
    <location>
        <begin position="110"/>
        <end position="165"/>
    </location>
</feature>
<reference evidence="4" key="1">
    <citation type="submission" date="2013-01" db="EMBL/GenBank/DDBJ databases">
        <title>Draft Genome Sequence of a Mulberry Tree, Morus notabilis C.K. Schneid.</title>
        <authorList>
            <person name="He N."/>
            <person name="Zhao S."/>
        </authorList>
    </citation>
    <scope>NUCLEOTIDE SEQUENCE</scope>
</reference>
<name>W9RK26_9ROSA</name>
<evidence type="ECO:0000256" key="2">
    <source>
        <dbReference type="SAM" id="MobiDB-lite"/>
    </source>
</evidence>
<dbReference type="Proteomes" id="UP000030645">
    <property type="component" value="Unassembled WGS sequence"/>
</dbReference>
<sequence length="236" mass="26437">MGYDPKSSRIDGNRDPLLSEARILEDSEKTGKVTSAGMYFLHFQVYRMDSTVNALAMAKDPEAAFFKRLEGLQPCEVLELKAGTHIFAVYGDNFFKTASYTIEALCTKSYEDTTQKLRDIEAQILRKRNELRQFETEYRKALARFQEVTNRYSQEKQSVDELLKQRDNIHSTFSVTRTVNNSGAGSGLSNGSGKFPGEDSKADQSPGEDGGSDGKDKSAKKKWFNLNLKGSDKKLG</sequence>
<proteinExistence type="predicted"/>
<evidence type="ECO:0008006" key="5">
    <source>
        <dbReference type="Google" id="ProtNLM"/>
    </source>
</evidence>
<dbReference type="STRING" id="981085.W9RK26"/>
<feature type="region of interest" description="Disordered" evidence="2">
    <location>
        <begin position="176"/>
        <end position="236"/>
    </location>
</feature>
<gene>
    <name evidence="3" type="ORF">L484_015447</name>
</gene>
<dbReference type="AlphaFoldDB" id="W9RK26"/>
<evidence type="ECO:0000313" key="4">
    <source>
        <dbReference type="Proteomes" id="UP000030645"/>
    </source>
</evidence>
<dbReference type="PANTHER" id="PTHR44272:SF3">
    <property type="entry name" value="J DOMAIN-CONTAINING PROTEIN"/>
    <property type="match status" value="1"/>
</dbReference>
<protein>
    <recommendedName>
        <fullName evidence="5">Chaperone protein dnaJ 15</fullName>
    </recommendedName>
</protein>
<evidence type="ECO:0000313" key="3">
    <source>
        <dbReference type="EMBL" id="EXB77521.1"/>
    </source>
</evidence>
<organism evidence="3 4">
    <name type="scientific">Morus notabilis</name>
    <dbReference type="NCBI Taxonomy" id="981085"/>
    <lineage>
        <taxon>Eukaryota</taxon>
        <taxon>Viridiplantae</taxon>
        <taxon>Streptophyta</taxon>
        <taxon>Embryophyta</taxon>
        <taxon>Tracheophyta</taxon>
        <taxon>Spermatophyta</taxon>
        <taxon>Magnoliopsida</taxon>
        <taxon>eudicotyledons</taxon>
        <taxon>Gunneridae</taxon>
        <taxon>Pentapetalae</taxon>
        <taxon>rosids</taxon>
        <taxon>fabids</taxon>
        <taxon>Rosales</taxon>
        <taxon>Moraceae</taxon>
        <taxon>Moreae</taxon>
        <taxon>Morus</taxon>
    </lineage>
</organism>
<dbReference type="PANTHER" id="PTHR44272">
    <property type="entry name" value="DNAJ DOMAIN (PROKARYOTIC HEAT SHOCK PROTEIN)"/>
    <property type="match status" value="1"/>
</dbReference>
<keyword evidence="4" id="KW-1185">Reference proteome</keyword>